<evidence type="ECO:0000256" key="1">
    <source>
        <dbReference type="ARBA" id="ARBA00023015"/>
    </source>
</evidence>
<name>A0ABW4E682_9LACO</name>
<dbReference type="SUPFAM" id="SSF53697">
    <property type="entry name" value="SIS domain"/>
    <property type="match status" value="1"/>
</dbReference>
<accession>A0ABW4E682</accession>
<proteinExistence type="predicted"/>
<dbReference type="InterPro" id="IPR000281">
    <property type="entry name" value="HTH_RpiR"/>
</dbReference>
<dbReference type="SUPFAM" id="SSF46689">
    <property type="entry name" value="Homeodomain-like"/>
    <property type="match status" value="1"/>
</dbReference>
<feature type="domain" description="SIS" evidence="5">
    <location>
        <begin position="109"/>
        <end position="253"/>
    </location>
</feature>
<dbReference type="InterPro" id="IPR035472">
    <property type="entry name" value="RpiR-like_SIS"/>
</dbReference>
<dbReference type="InterPro" id="IPR009057">
    <property type="entry name" value="Homeodomain-like_sf"/>
</dbReference>
<dbReference type="Pfam" id="PF01380">
    <property type="entry name" value="SIS"/>
    <property type="match status" value="1"/>
</dbReference>
<dbReference type="CDD" id="cd05013">
    <property type="entry name" value="SIS_RpiR"/>
    <property type="match status" value="1"/>
</dbReference>
<evidence type="ECO:0000259" key="4">
    <source>
        <dbReference type="PROSITE" id="PS51071"/>
    </source>
</evidence>
<dbReference type="PANTHER" id="PTHR30514:SF1">
    <property type="entry name" value="HTH-TYPE TRANSCRIPTIONAL REGULATOR HEXR-RELATED"/>
    <property type="match status" value="1"/>
</dbReference>
<keyword evidence="2" id="KW-0238">DNA-binding</keyword>
<dbReference type="PANTHER" id="PTHR30514">
    <property type="entry name" value="GLUCOKINASE"/>
    <property type="match status" value="1"/>
</dbReference>
<evidence type="ECO:0000313" key="7">
    <source>
        <dbReference type="Proteomes" id="UP001597252"/>
    </source>
</evidence>
<keyword evidence="3" id="KW-0804">Transcription</keyword>
<comment type="caution">
    <text evidence="6">The sequence shown here is derived from an EMBL/GenBank/DDBJ whole genome shotgun (WGS) entry which is preliminary data.</text>
</comment>
<dbReference type="RefSeq" id="WP_125753989.1">
    <property type="nucleotide sequence ID" value="NZ_JBHTON010000021.1"/>
</dbReference>
<dbReference type="InterPro" id="IPR001347">
    <property type="entry name" value="SIS_dom"/>
</dbReference>
<dbReference type="EMBL" id="JBHTON010000021">
    <property type="protein sequence ID" value="MFD1485129.1"/>
    <property type="molecule type" value="Genomic_DNA"/>
</dbReference>
<keyword evidence="1" id="KW-0805">Transcription regulation</keyword>
<dbReference type="InterPro" id="IPR036388">
    <property type="entry name" value="WH-like_DNA-bd_sf"/>
</dbReference>
<dbReference type="Gene3D" id="1.10.10.10">
    <property type="entry name" value="Winged helix-like DNA-binding domain superfamily/Winged helix DNA-binding domain"/>
    <property type="match status" value="1"/>
</dbReference>
<dbReference type="Pfam" id="PF01418">
    <property type="entry name" value="HTH_6"/>
    <property type="match status" value="1"/>
</dbReference>
<protein>
    <submittedName>
        <fullName evidence="6">MurR/RpiR family transcriptional regulator</fullName>
    </submittedName>
</protein>
<feature type="domain" description="HTH rpiR-type" evidence="4">
    <location>
        <begin position="1"/>
        <end position="77"/>
    </location>
</feature>
<evidence type="ECO:0000313" key="6">
    <source>
        <dbReference type="EMBL" id="MFD1485129.1"/>
    </source>
</evidence>
<keyword evidence="7" id="KW-1185">Reference proteome</keyword>
<dbReference type="PROSITE" id="PS51071">
    <property type="entry name" value="HTH_RPIR"/>
    <property type="match status" value="1"/>
</dbReference>
<evidence type="ECO:0000256" key="2">
    <source>
        <dbReference type="ARBA" id="ARBA00023125"/>
    </source>
</evidence>
<sequence length="262" mass="29460">MNLESFINDRYDDLGDTDKEIVQFIVQNKPFVREASLEQVATRSLYSKSAIFRTCKRLGLTGYSQLHYVLQEEAKSQATQVTSVDFLAQTVKSLLWTVNQFKSTKLDAVYAALAASDNIYIYATGWIQQIMAQQMQRNLYLLGKSGFVFPAAVNELLMPGDHFKAGDVLIVISYSGSSDTVVKFINNLRLKGVKVVSFTSFQQSKVAQAADYNLYFDAISKTIGENDHHENFFANLDVLIDIFCMGFANFLLAQKKEAPPHD</sequence>
<dbReference type="PROSITE" id="PS51464">
    <property type="entry name" value="SIS"/>
    <property type="match status" value="1"/>
</dbReference>
<reference evidence="7" key="1">
    <citation type="journal article" date="2019" name="Int. J. Syst. Evol. Microbiol.">
        <title>The Global Catalogue of Microorganisms (GCM) 10K type strain sequencing project: providing services to taxonomists for standard genome sequencing and annotation.</title>
        <authorList>
            <consortium name="The Broad Institute Genomics Platform"/>
            <consortium name="The Broad Institute Genome Sequencing Center for Infectious Disease"/>
            <person name="Wu L."/>
            <person name="Ma J."/>
        </authorList>
    </citation>
    <scope>NUCLEOTIDE SEQUENCE [LARGE SCALE GENOMIC DNA]</scope>
    <source>
        <strain evidence="7">CCM 8903</strain>
    </source>
</reference>
<dbReference type="Proteomes" id="UP001597252">
    <property type="component" value="Unassembled WGS sequence"/>
</dbReference>
<dbReference type="Gene3D" id="3.40.50.10490">
    <property type="entry name" value="Glucose-6-phosphate isomerase like protein, domain 1"/>
    <property type="match status" value="1"/>
</dbReference>
<dbReference type="InterPro" id="IPR047640">
    <property type="entry name" value="RpiR-like"/>
</dbReference>
<evidence type="ECO:0000259" key="5">
    <source>
        <dbReference type="PROSITE" id="PS51464"/>
    </source>
</evidence>
<gene>
    <name evidence="6" type="ORF">ACFQ5J_07795</name>
</gene>
<organism evidence="6 7">
    <name type="scientific">Lacticaseibacillus baoqingensis</name>
    <dbReference type="NCBI Taxonomy" id="2486013"/>
    <lineage>
        <taxon>Bacteria</taxon>
        <taxon>Bacillati</taxon>
        <taxon>Bacillota</taxon>
        <taxon>Bacilli</taxon>
        <taxon>Lactobacillales</taxon>
        <taxon>Lactobacillaceae</taxon>
        <taxon>Lacticaseibacillus</taxon>
    </lineage>
</organism>
<evidence type="ECO:0000256" key="3">
    <source>
        <dbReference type="ARBA" id="ARBA00023163"/>
    </source>
</evidence>
<dbReference type="InterPro" id="IPR046348">
    <property type="entry name" value="SIS_dom_sf"/>
</dbReference>